<evidence type="ECO:0000256" key="2">
    <source>
        <dbReference type="ARBA" id="ARBA00022112"/>
    </source>
</evidence>
<reference evidence="5" key="1">
    <citation type="journal article" date="2022" name="Cell Host Microbe">
        <title>Colonization of the live biotherapeutic product VE303 and modulation of the microbiota and metabolites in healthy volunteers.</title>
        <authorList>
            <person name="Dsouza M."/>
            <person name="Menon R."/>
            <person name="Crossette E."/>
            <person name="Bhattarai S.K."/>
            <person name="Schneider J."/>
            <person name="Kim Y.G."/>
            <person name="Reddy S."/>
            <person name="Caballero S."/>
            <person name="Felix C."/>
            <person name="Cornacchione L."/>
            <person name="Hendrickson J."/>
            <person name="Watson A.R."/>
            <person name="Minot S.S."/>
            <person name="Greenfield N."/>
            <person name="Schopf L."/>
            <person name="Szabady R."/>
            <person name="Patarroyo J."/>
            <person name="Smith W."/>
            <person name="Harrison P."/>
            <person name="Kuijper E.J."/>
            <person name="Kelly C.P."/>
            <person name="Olle B."/>
            <person name="Bobilev D."/>
            <person name="Silber J.L."/>
            <person name="Bucci V."/>
            <person name="Roberts B."/>
            <person name="Faith J."/>
            <person name="Norman J.M."/>
        </authorList>
    </citation>
    <scope>NUCLEOTIDE SEQUENCE</scope>
    <source>
        <strain evidence="5">VE303-04</strain>
    </source>
</reference>
<evidence type="ECO:0000313" key="6">
    <source>
        <dbReference type="EMBL" id="MDB1999951.1"/>
    </source>
</evidence>
<feature type="binding site" evidence="4">
    <location>
        <position position="65"/>
    </location>
    <ligand>
        <name>a divalent metal cation</name>
        <dbReference type="ChEBI" id="CHEBI:60240"/>
        <label>1</label>
    </ligand>
</feature>
<dbReference type="RefSeq" id="WP_004462014.1">
    <property type="nucleotide sequence ID" value="NZ_CP125623.1"/>
</dbReference>
<dbReference type="EMBL" id="JAINVB010000001">
    <property type="protein sequence ID" value="MCK0086267.1"/>
    <property type="molecule type" value="Genomic_DNA"/>
</dbReference>
<reference evidence="6" key="2">
    <citation type="submission" date="2023-01" db="EMBL/GenBank/DDBJ databases">
        <title>Human gut microbiome strain richness.</title>
        <authorList>
            <person name="Chen-Liaw A."/>
        </authorList>
    </citation>
    <scope>NUCLEOTIDE SEQUENCE</scope>
    <source>
        <strain evidence="6">B1_m1001713B170214d0_201011</strain>
    </source>
</reference>
<evidence type="ECO:0000313" key="7">
    <source>
        <dbReference type="Proteomes" id="UP001203136"/>
    </source>
</evidence>
<organism evidence="5 7">
    <name type="scientific">Clostridium symbiosum</name>
    <name type="common">Bacteroides symbiosus</name>
    <dbReference type="NCBI Taxonomy" id="1512"/>
    <lineage>
        <taxon>Bacteria</taxon>
        <taxon>Bacillati</taxon>
        <taxon>Bacillota</taxon>
        <taxon>Clostridia</taxon>
        <taxon>Lachnospirales</taxon>
        <taxon>Lachnospiraceae</taxon>
        <taxon>Otoolea</taxon>
    </lineage>
</organism>
<keyword evidence="3 4" id="KW-0479">Metal-binding</keyword>
<accession>A0AAW5F317</accession>
<dbReference type="SUPFAM" id="SSF102705">
    <property type="entry name" value="NIF3 (NGG1p interacting factor 3)-like"/>
    <property type="match status" value="1"/>
</dbReference>
<evidence type="ECO:0000256" key="1">
    <source>
        <dbReference type="ARBA" id="ARBA00006964"/>
    </source>
</evidence>
<dbReference type="NCBIfam" id="TIGR00486">
    <property type="entry name" value="YbgI_SA1388"/>
    <property type="match status" value="1"/>
</dbReference>
<dbReference type="Proteomes" id="UP001203136">
    <property type="component" value="Unassembled WGS sequence"/>
</dbReference>
<dbReference type="EMBL" id="JAQLGM010000012">
    <property type="protein sequence ID" value="MDB1999951.1"/>
    <property type="molecule type" value="Genomic_DNA"/>
</dbReference>
<protein>
    <recommendedName>
        <fullName evidence="2">GTP cyclohydrolase 1 type 2 homolog</fullName>
    </recommendedName>
</protein>
<dbReference type="FunFam" id="3.40.1390.30:FF:000001">
    <property type="entry name" value="GTP cyclohydrolase 1 type 2"/>
    <property type="match status" value="1"/>
</dbReference>
<dbReference type="Gene3D" id="3.40.1390.30">
    <property type="entry name" value="NIF3 (NGG1p interacting factor 3)-like"/>
    <property type="match status" value="2"/>
</dbReference>
<dbReference type="GO" id="GO:0005737">
    <property type="term" value="C:cytoplasm"/>
    <property type="evidence" value="ECO:0007669"/>
    <property type="project" value="TreeGrafter"/>
</dbReference>
<feature type="binding site" evidence="4">
    <location>
        <position position="103"/>
    </location>
    <ligand>
        <name>a divalent metal cation</name>
        <dbReference type="ChEBI" id="CHEBI:60240"/>
        <label>1</label>
    </ligand>
</feature>
<evidence type="ECO:0000313" key="5">
    <source>
        <dbReference type="EMBL" id="MCK0086267.1"/>
    </source>
</evidence>
<feature type="binding site" evidence="4">
    <location>
        <position position="231"/>
    </location>
    <ligand>
        <name>a divalent metal cation</name>
        <dbReference type="ChEBI" id="CHEBI:60240"/>
        <label>1</label>
    </ligand>
</feature>
<dbReference type="InterPro" id="IPR002678">
    <property type="entry name" value="DUF34/NIF3"/>
</dbReference>
<evidence type="ECO:0000256" key="3">
    <source>
        <dbReference type="ARBA" id="ARBA00022723"/>
    </source>
</evidence>
<dbReference type="Proteomes" id="UP001300871">
    <property type="component" value="Unassembled WGS sequence"/>
</dbReference>
<dbReference type="GO" id="GO:0046872">
    <property type="term" value="F:metal ion binding"/>
    <property type="evidence" value="ECO:0007669"/>
    <property type="project" value="UniProtKB-KW"/>
</dbReference>
<feature type="binding site" evidence="4">
    <location>
        <position position="227"/>
    </location>
    <ligand>
        <name>a divalent metal cation</name>
        <dbReference type="ChEBI" id="CHEBI:60240"/>
        <label>1</label>
    </ligand>
</feature>
<comment type="similarity">
    <text evidence="1">Belongs to the GTP cyclohydrolase I type 2/NIF3 family.</text>
</comment>
<gene>
    <name evidence="5" type="ORF">K5I21_10385</name>
    <name evidence="6" type="ORF">PM006_07030</name>
</gene>
<dbReference type="InterPro" id="IPR036069">
    <property type="entry name" value="DUF34/NIF3_sf"/>
</dbReference>
<name>A0AAW5F317_CLOSY</name>
<evidence type="ECO:0000256" key="4">
    <source>
        <dbReference type="PIRSR" id="PIRSR602678-1"/>
    </source>
</evidence>
<sequence>MKCRELIEILEELAPVSLACDWDNPGLLAGRSDKEVRTVYLALDATDDVIDNAVECRADMIITHHPLIFKPLKKVNDEDFISRRILKMIQNDISYYAMHTNFDAAPGCMADLAGERLGLKDTRVLELMGKTAEDKDYGIGIYGCFGRSMTLRETAEAVKKAYGIPFVTVFGNMEGSIRTAAICPGAGGSTLKEALRCGADVYITGDIGHHEGIDAVANDMAVIDAGHYGIEHIFTDFMEKFLEERLGERLKVMKERDTFPNCVV</sequence>
<dbReference type="AlphaFoldDB" id="A0AAW5F317"/>
<feature type="binding site" evidence="4">
    <location>
        <position position="64"/>
    </location>
    <ligand>
        <name>a divalent metal cation</name>
        <dbReference type="ChEBI" id="CHEBI:60240"/>
        <label>2</label>
    </ligand>
</feature>
<dbReference type="Pfam" id="PF01784">
    <property type="entry name" value="DUF34_NIF3"/>
    <property type="match status" value="1"/>
</dbReference>
<dbReference type="PANTHER" id="PTHR13799">
    <property type="entry name" value="NGG1 INTERACTING FACTOR 3"/>
    <property type="match status" value="1"/>
</dbReference>
<dbReference type="PANTHER" id="PTHR13799:SF14">
    <property type="entry name" value="GTP CYCLOHYDROLASE 1 TYPE 2 HOMOLOG"/>
    <property type="match status" value="1"/>
</dbReference>
<proteinExistence type="inferred from homology"/>
<comment type="caution">
    <text evidence="5">The sequence shown here is derived from an EMBL/GenBank/DDBJ whole genome shotgun (WGS) entry which is preliminary data.</text>
</comment>